<evidence type="ECO:0000313" key="1">
    <source>
        <dbReference type="EMBL" id="MDR6204559.1"/>
    </source>
</evidence>
<dbReference type="Pfam" id="PF11811">
    <property type="entry name" value="DUF3331"/>
    <property type="match status" value="1"/>
</dbReference>
<comment type="caution">
    <text evidence="1">The sequence shown here is derived from an EMBL/GenBank/DDBJ whole genome shotgun (WGS) entry which is preliminary data.</text>
</comment>
<dbReference type="KEGG" id="pgp:CUJ91_26525"/>
<dbReference type="Proteomes" id="UP001245184">
    <property type="component" value="Unassembled WGS sequence"/>
</dbReference>
<accession>A0ABD5CGV2</accession>
<dbReference type="AlphaFoldDB" id="A0ABD5CGV2"/>
<protein>
    <recommendedName>
        <fullName evidence="3">DUF3331 domain-containing protein</fullName>
    </recommendedName>
</protein>
<evidence type="ECO:0008006" key="3">
    <source>
        <dbReference type="Google" id="ProtNLM"/>
    </source>
</evidence>
<gene>
    <name evidence="1" type="ORF">QF025_003279</name>
</gene>
<organism evidence="1 2">
    <name type="scientific">Paraburkholderia graminis</name>
    <dbReference type="NCBI Taxonomy" id="60548"/>
    <lineage>
        <taxon>Bacteria</taxon>
        <taxon>Pseudomonadati</taxon>
        <taxon>Pseudomonadota</taxon>
        <taxon>Betaproteobacteria</taxon>
        <taxon>Burkholderiales</taxon>
        <taxon>Burkholderiaceae</taxon>
        <taxon>Paraburkholderia</taxon>
    </lineage>
</organism>
<sequence>MRVLSDDDIVVRTLLNVLDPSAEQLDACARKKPVPLKRCRIGTRSPMADASHHRASRPARIAVVEWLSPATISVSWSDSCTGRYAEQIWCSGLARVGSVCALTGRAVRRGDRIFRPRIRQMRVPGNRDQVILAEAIGQRTDLPIEGAAGWPF</sequence>
<dbReference type="GeneID" id="97005067"/>
<evidence type="ECO:0000313" key="2">
    <source>
        <dbReference type="Proteomes" id="UP001245184"/>
    </source>
</evidence>
<name>A0ABD5CGV2_9BURK</name>
<dbReference type="InterPro" id="IPR021769">
    <property type="entry name" value="DUF3331"/>
</dbReference>
<proteinExistence type="predicted"/>
<reference evidence="1 2" key="1">
    <citation type="submission" date="2023-08" db="EMBL/GenBank/DDBJ databases">
        <title>Genome sequencing of plant associated microbes to promote plant fitness in Sorghum bicolor and Oryza sativa.</title>
        <authorList>
            <person name="Coleman-Derr D."/>
        </authorList>
    </citation>
    <scope>NUCLEOTIDE SEQUENCE [LARGE SCALE GENOMIC DNA]</scope>
    <source>
        <strain evidence="1 2">SLBN-33</strain>
    </source>
</reference>
<dbReference type="RefSeq" id="WP_029970259.1">
    <property type="nucleotide sequence ID" value="NZ_ATXV01000010.1"/>
</dbReference>
<dbReference type="EMBL" id="JAVIZN010000002">
    <property type="protein sequence ID" value="MDR6204559.1"/>
    <property type="molecule type" value="Genomic_DNA"/>
</dbReference>